<dbReference type="EMBL" id="CAJNDS010001717">
    <property type="protein sequence ID" value="CAE7274488.1"/>
    <property type="molecule type" value="Genomic_DNA"/>
</dbReference>
<name>A0A812MM16_9DINO</name>
<dbReference type="PROSITE" id="PS51257">
    <property type="entry name" value="PROKAR_LIPOPROTEIN"/>
    <property type="match status" value="1"/>
</dbReference>
<evidence type="ECO:0000259" key="2">
    <source>
        <dbReference type="Pfam" id="PF08241"/>
    </source>
</evidence>
<dbReference type="Pfam" id="PF08241">
    <property type="entry name" value="Methyltransf_11"/>
    <property type="match status" value="1"/>
</dbReference>
<dbReference type="AlphaFoldDB" id="A0A812MM16"/>
<organism evidence="3 4">
    <name type="scientific">Symbiodinium natans</name>
    <dbReference type="NCBI Taxonomy" id="878477"/>
    <lineage>
        <taxon>Eukaryota</taxon>
        <taxon>Sar</taxon>
        <taxon>Alveolata</taxon>
        <taxon>Dinophyceae</taxon>
        <taxon>Suessiales</taxon>
        <taxon>Symbiodiniaceae</taxon>
        <taxon>Symbiodinium</taxon>
    </lineage>
</organism>
<evidence type="ECO:0000313" key="4">
    <source>
        <dbReference type="Proteomes" id="UP000604046"/>
    </source>
</evidence>
<dbReference type="InterPro" id="IPR050447">
    <property type="entry name" value="Erg6_SMT_methyltransf"/>
</dbReference>
<dbReference type="InterPro" id="IPR029063">
    <property type="entry name" value="SAM-dependent_MTases_sf"/>
</dbReference>
<dbReference type="SUPFAM" id="SSF53335">
    <property type="entry name" value="S-adenosyl-L-methionine-dependent methyltransferases"/>
    <property type="match status" value="1"/>
</dbReference>
<dbReference type="OrthoDB" id="8300214at2759"/>
<evidence type="ECO:0000313" key="3">
    <source>
        <dbReference type="EMBL" id="CAE7274488.1"/>
    </source>
</evidence>
<dbReference type="InterPro" id="IPR013216">
    <property type="entry name" value="Methyltransf_11"/>
</dbReference>
<dbReference type="PANTHER" id="PTHR44068">
    <property type="entry name" value="ZGC:194242"/>
    <property type="match status" value="1"/>
</dbReference>
<reference evidence="3" key="1">
    <citation type="submission" date="2021-02" db="EMBL/GenBank/DDBJ databases">
        <authorList>
            <person name="Dougan E. K."/>
            <person name="Rhodes N."/>
            <person name="Thang M."/>
            <person name="Chan C."/>
        </authorList>
    </citation>
    <scope>NUCLEOTIDE SEQUENCE</scope>
</reference>
<sequence length="354" mass="39271">MQECLKVRLLALNPHLWLSCMTLCDFVSDNRSSDLACFVCISLREYREYPSLPLAAMVFAQVAAWLLTFSSICSHAMKILQDQQAASTDAIAKCYSGPEQKVWELVMGKQIDIGGASSTLELAKRAHVGPGMKGVELNCNNGGGMRCLVRLAGVDSMIGVDLTKSVVETGRQRTEEEGLGDKIKFINKNSLENGLPDASADFVYSKDAWCYMPDKQLIIDQAARIVKPGGKVMFTDWIEGEGLSDAEAQKYLSLMTFPAIPTVEEYAQMLRKAGFEVEIAENSGRFSPAMDSYLHMLKLQAVYDAKKLLNWDEEAYNKLISDFEFMAQLAKEGKIIQGMFVGRKRAASDVHDEI</sequence>
<accession>A0A812MM16</accession>
<dbReference type="GO" id="GO:0008757">
    <property type="term" value="F:S-adenosylmethionine-dependent methyltransferase activity"/>
    <property type="evidence" value="ECO:0007669"/>
    <property type="project" value="InterPro"/>
</dbReference>
<protein>
    <submittedName>
        <fullName evidence="3">PEAMT protein</fullName>
    </submittedName>
</protein>
<dbReference type="Gene3D" id="3.40.50.150">
    <property type="entry name" value="Vaccinia Virus protein VP39"/>
    <property type="match status" value="1"/>
</dbReference>
<keyword evidence="4" id="KW-1185">Reference proteome</keyword>
<evidence type="ECO:0000256" key="1">
    <source>
        <dbReference type="ARBA" id="ARBA00022679"/>
    </source>
</evidence>
<proteinExistence type="predicted"/>
<comment type="caution">
    <text evidence="3">The sequence shown here is derived from an EMBL/GenBank/DDBJ whole genome shotgun (WGS) entry which is preliminary data.</text>
</comment>
<keyword evidence="1" id="KW-0808">Transferase</keyword>
<dbReference type="Proteomes" id="UP000604046">
    <property type="component" value="Unassembled WGS sequence"/>
</dbReference>
<gene>
    <name evidence="3" type="primary">PEAMT</name>
    <name evidence="3" type="ORF">SNAT2548_LOCUS14564</name>
</gene>
<feature type="domain" description="Methyltransferase type 11" evidence="2">
    <location>
        <begin position="137"/>
        <end position="234"/>
    </location>
</feature>
<dbReference type="PANTHER" id="PTHR44068:SF11">
    <property type="entry name" value="GERANYL DIPHOSPHATE 2-C-METHYLTRANSFERASE"/>
    <property type="match status" value="1"/>
</dbReference>
<dbReference type="CDD" id="cd02440">
    <property type="entry name" value="AdoMet_MTases"/>
    <property type="match status" value="1"/>
</dbReference>